<dbReference type="InParanoid" id="A0A316YSS5"/>
<dbReference type="Gene3D" id="1.20.1740.10">
    <property type="entry name" value="Amino acid/polyamine transporter I"/>
    <property type="match status" value="1"/>
</dbReference>
<proteinExistence type="predicted"/>
<feature type="transmembrane region" description="Helical" evidence="6">
    <location>
        <begin position="376"/>
        <end position="396"/>
    </location>
</feature>
<feature type="transmembrane region" description="Helical" evidence="6">
    <location>
        <begin position="136"/>
        <end position="157"/>
    </location>
</feature>
<feature type="transmembrane region" description="Helical" evidence="6">
    <location>
        <begin position="473"/>
        <end position="491"/>
    </location>
</feature>
<dbReference type="Proteomes" id="UP000245768">
    <property type="component" value="Unassembled WGS sequence"/>
</dbReference>
<gene>
    <name evidence="7" type="ORF">FA10DRAFT_292050</name>
</gene>
<reference evidence="7 8" key="1">
    <citation type="journal article" date="2018" name="Mol. Biol. Evol.">
        <title>Broad Genomic Sampling Reveals a Smut Pathogenic Ancestry of the Fungal Clade Ustilaginomycotina.</title>
        <authorList>
            <person name="Kijpornyongpan T."/>
            <person name="Mondo S.J."/>
            <person name="Barry K."/>
            <person name="Sandor L."/>
            <person name="Lee J."/>
            <person name="Lipzen A."/>
            <person name="Pangilinan J."/>
            <person name="LaButti K."/>
            <person name="Hainaut M."/>
            <person name="Henrissat B."/>
            <person name="Grigoriev I.V."/>
            <person name="Spatafora J.W."/>
            <person name="Aime M.C."/>
        </authorList>
    </citation>
    <scope>NUCLEOTIDE SEQUENCE [LARGE SCALE GENOMIC DNA]</scope>
    <source>
        <strain evidence="7 8">MCA 4198</strain>
    </source>
</reference>
<evidence type="ECO:0000256" key="6">
    <source>
        <dbReference type="SAM" id="Phobius"/>
    </source>
</evidence>
<dbReference type="Pfam" id="PF13520">
    <property type="entry name" value="AA_permease_2"/>
    <property type="match status" value="1"/>
</dbReference>
<evidence type="ECO:0000313" key="7">
    <source>
        <dbReference type="EMBL" id="PWN91073.1"/>
    </source>
</evidence>
<evidence type="ECO:0000256" key="4">
    <source>
        <dbReference type="ARBA" id="ARBA00022989"/>
    </source>
</evidence>
<keyword evidence="4 6" id="KW-1133">Transmembrane helix</keyword>
<evidence type="ECO:0000256" key="2">
    <source>
        <dbReference type="ARBA" id="ARBA00022448"/>
    </source>
</evidence>
<dbReference type="EMBL" id="KZ819635">
    <property type="protein sequence ID" value="PWN91073.1"/>
    <property type="molecule type" value="Genomic_DNA"/>
</dbReference>
<protein>
    <submittedName>
        <fullName evidence="7">Amino acid transporter</fullName>
    </submittedName>
</protein>
<dbReference type="GO" id="GO:0016020">
    <property type="term" value="C:membrane"/>
    <property type="evidence" value="ECO:0007669"/>
    <property type="project" value="UniProtKB-SubCell"/>
</dbReference>
<feature type="transmembrane region" description="Helical" evidence="6">
    <location>
        <begin position="276"/>
        <end position="299"/>
    </location>
</feature>
<feature type="transmembrane region" description="Helical" evidence="6">
    <location>
        <begin position="239"/>
        <end position="255"/>
    </location>
</feature>
<dbReference type="STRING" id="215250.A0A316YSS5"/>
<feature type="transmembrane region" description="Helical" evidence="6">
    <location>
        <begin position="443"/>
        <end position="461"/>
    </location>
</feature>
<keyword evidence="8" id="KW-1185">Reference proteome</keyword>
<dbReference type="GeneID" id="37046298"/>
<dbReference type="PIRSF" id="PIRSF006060">
    <property type="entry name" value="AA_transporter"/>
    <property type="match status" value="1"/>
</dbReference>
<organism evidence="7 8">
    <name type="scientific">Acaromyces ingoldii</name>
    <dbReference type="NCBI Taxonomy" id="215250"/>
    <lineage>
        <taxon>Eukaryota</taxon>
        <taxon>Fungi</taxon>
        <taxon>Dikarya</taxon>
        <taxon>Basidiomycota</taxon>
        <taxon>Ustilaginomycotina</taxon>
        <taxon>Exobasidiomycetes</taxon>
        <taxon>Exobasidiales</taxon>
        <taxon>Cryptobasidiaceae</taxon>
        <taxon>Acaromyces</taxon>
    </lineage>
</organism>
<feature type="transmembrane region" description="Helical" evidence="6">
    <location>
        <begin position="41"/>
        <end position="64"/>
    </location>
</feature>
<feature type="transmembrane region" description="Helical" evidence="6">
    <location>
        <begin position="76"/>
        <end position="95"/>
    </location>
</feature>
<name>A0A316YSS5_9BASI</name>
<evidence type="ECO:0000256" key="3">
    <source>
        <dbReference type="ARBA" id="ARBA00022692"/>
    </source>
</evidence>
<keyword evidence="2" id="KW-0813">Transport</keyword>
<dbReference type="PANTHER" id="PTHR45649:SF6">
    <property type="entry name" value="GABA-SPECIFIC PERMEASE"/>
    <property type="match status" value="1"/>
</dbReference>
<sequence length="509" mass="54416">MSDKASEKIKTVVSNDAYGQLTADERLLASLGYKQEFRREFSTWSTICYTTSVMGVVASFTATLNFPLDAAGHVGIVWAWFVGSIMVWTVAASLAELSSAMPTSGGLYYFSARLAPSKWAPLASWWTGWMNVTGQVSLVSSIAYTAAQFIYAAALVANSSLSLSLGELYAIFLAILVFIGGLCMTATKLLAKLNILYLILNVGTALAVIIALAATGPHVSASEAFTLFENGGGWPNNGMAWLLGLTAVMWTHTGYDSAVHIAEETLNASRVVPKAIVAAVFTTSVTGFALSIVTSFGIADVVATGQSSLGVPMAQVLLDHLGSRGMLALFAFIIVVQINTAAAQLVDASRVVFAFSRDGALPLSRYWSRINSRTKTPVLATIFVVVFAALFGLLTLQPAAGLALFSCAVIALYISYCIPIAFRLFSSSFQRGVWHLGPFSRPIAGVACAWVVFITIILLFPQQVNPGIADMNWAILILGVIALGSSAWWLIDAHRWFTGPIRTVDELDS</sequence>
<keyword evidence="5 6" id="KW-0472">Membrane</keyword>
<evidence type="ECO:0000256" key="1">
    <source>
        <dbReference type="ARBA" id="ARBA00004141"/>
    </source>
</evidence>
<evidence type="ECO:0000256" key="5">
    <source>
        <dbReference type="ARBA" id="ARBA00023136"/>
    </source>
</evidence>
<dbReference type="RefSeq" id="XP_025378271.1">
    <property type="nucleotide sequence ID" value="XM_025524382.1"/>
</dbReference>
<feature type="transmembrane region" description="Helical" evidence="6">
    <location>
        <begin position="402"/>
        <end position="422"/>
    </location>
</feature>
<comment type="subcellular location">
    <subcellularLocation>
        <location evidence="1">Membrane</location>
        <topology evidence="1">Multi-pass membrane protein</topology>
    </subcellularLocation>
</comment>
<dbReference type="InterPro" id="IPR002293">
    <property type="entry name" value="AA/rel_permease1"/>
</dbReference>
<evidence type="ECO:0000313" key="8">
    <source>
        <dbReference type="Proteomes" id="UP000245768"/>
    </source>
</evidence>
<dbReference type="OrthoDB" id="4476201at2759"/>
<keyword evidence="3 6" id="KW-0812">Transmembrane</keyword>
<dbReference type="GO" id="GO:0022857">
    <property type="term" value="F:transmembrane transporter activity"/>
    <property type="evidence" value="ECO:0007669"/>
    <property type="project" value="InterPro"/>
</dbReference>
<accession>A0A316YSS5</accession>
<feature type="transmembrane region" description="Helical" evidence="6">
    <location>
        <begin position="198"/>
        <end position="219"/>
    </location>
</feature>
<feature type="transmembrane region" description="Helical" evidence="6">
    <location>
        <begin position="169"/>
        <end position="191"/>
    </location>
</feature>
<feature type="transmembrane region" description="Helical" evidence="6">
    <location>
        <begin position="327"/>
        <end position="355"/>
    </location>
</feature>
<dbReference type="AlphaFoldDB" id="A0A316YSS5"/>
<dbReference type="PANTHER" id="PTHR45649">
    <property type="entry name" value="AMINO-ACID PERMEASE BAT1"/>
    <property type="match status" value="1"/>
</dbReference>